<evidence type="ECO:0000256" key="2">
    <source>
        <dbReference type="SAM" id="Phobius"/>
    </source>
</evidence>
<dbReference type="InterPro" id="IPR024662">
    <property type="entry name" value="Trs65"/>
</dbReference>
<feature type="compositionally biased region" description="Low complexity" evidence="1">
    <location>
        <begin position="392"/>
        <end position="408"/>
    </location>
</feature>
<feature type="compositionally biased region" description="Polar residues" evidence="1">
    <location>
        <begin position="100"/>
        <end position="109"/>
    </location>
</feature>
<comment type="caution">
    <text evidence="4">The sequence shown here is derived from an EMBL/GenBank/DDBJ whole genome shotgun (WGS) entry which is preliminary data.</text>
</comment>
<protein>
    <recommendedName>
        <fullName evidence="3">Trafficking protein particle complex II-specific subunit 65 IgD3 domain-containing protein</fullName>
    </recommendedName>
</protein>
<feature type="transmembrane region" description="Helical" evidence="2">
    <location>
        <begin position="549"/>
        <end position="572"/>
    </location>
</feature>
<feature type="region of interest" description="Disordered" evidence="1">
    <location>
        <begin position="378"/>
        <end position="417"/>
    </location>
</feature>
<name>A0A433QXR2_9FUNG</name>
<feature type="non-terminal residue" evidence="4">
    <location>
        <position position="624"/>
    </location>
</feature>
<dbReference type="PANTHER" id="PTHR28159:SF1">
    <property type="entry name" value="TRAFFICKING PROTEIN PARTICLE COMPLEX II-SPECIFIC SUBUNIT 65"/>
    <property type="match status" value="1"/>
</dbReference>
<keyword evidence="2" id="KW-0472">Membrane</keyword>
<dbReference type="GO" id="GO:0006891">
    <property type="term" value="P:intra-Golgi vesicle-mediated transport"/>
    <property type="evidence" value="ECO:0007669"/>
    <property type="project" value="InterPro"/>
</dbReference>
<evidence type="ECO:0000313" key="5">
    <source>
        <dbReference type="Proteomes" id="UP000274822"/>
    </source>
</evidence>
<accession>A0A433QXR2</accession>
<dbReference type="AlphaFoldDB" id="A0A433QXR2"/>
<keyword evidence="2" id="KW-1133">Transmembrane helix</keyword>
<evidence type="ECO:0000259" key="3">
    <source>
        <dbReference type="Pfam" id="PF12735"/>
    </source>
</evidence>
<sequence>MDAETHPRTSENLFNEALAEVLVPNLGKLDGSVQCDTILSSSQREYTFYDEQIRTYVHVRLPKETPGEGTEPTITLAVAETFFAQLDIHIEAAMADSATLTYNPPQQTPAGYRLPSRPNSSAPTSPRPASAQLHKRDSPKGPLENVPFYAHTYNPKTKDSEPMVFQREGSWSCLYPLMVPVVYVKTKISSPALLLTANVSYRPAPVGATNNAGSLAPDGSNEYDTDGFDTINLLEGLKDDPAFILAATATLPAQRLPTDFRSRQQRSSDFQLPQLSATSTQLLTQRRSVRRFLPVRSALNVKMRTTNVSIIDRVLMMSVELENDDAGCPFLIESLDVQVTNAVVASALAGKPGSEQLPARLKNSDQIIFLYNITLLEDGSSGKPPPPPNPPGRGQTRRSQQTQSSQPQANPDTDRVGPQRVSIVVHGAPEIDGVIAPSMQSKWNTTLEITGLRNREHKEPPLPDPRLTAVYAASSQQMASISSKLSTPRPMSVPVSPGAGIRSLGSPTQLAGADAIAKKRQVMSMPPTLVRDGIHGARRAPEMEVADGIVVSFTVSTPVIVGRIFTLHIFIVNRTKHTRRFMVVVPNRKRANPDTMGTVPGGIMKTTLPPLPLTGEVEPFMEET</sequence>
<proteinExistence type="predicted"/>
<dbReference type="EMBL" id="RBNJ01000407">
    <property type="protein sequence ID" value="RUS34590.1"/>
    <property type="molecule type" value="Genomic_DNA"/>
</dbReference>
<dbReference type="Pfam" id="PF12735">
    <property type="entry name" value="IgD3_Trs65"/>
    <property type="match status" value="1"/>
</dbReference>
<feature type="region of interest" description="Disordered" evidence="1">
    <location>
        <begin position="100"/>
        <end position="159"/>
    </location>
</feature>
<evidence type="ECO:0000256" key="1">
    <source>
        <dbReference type="SAM" id="MobiDB-lite"/>
    </source>
</evidence>
<gene>
    <name evidence="4" type="ORF">BC938DRAFT_479603</name>
</gene>
<dbReference type="GO" id="GO:0005802">
    <property type="term" value="C:trans-Golgi network"/>
    <property type="evidence" value="ECO:0007669"/>
    <property type="project" value="TreeGrafter"/>
</dbReference>
<evidence type="ECO:0000313" key="4">
    <source>
        <dbReference type="EMBL" id="RUS34590.1"/>
    </source>
</evidence>
<dbReference type="GO" id="GO:1990071">
    <property type="term" value="C:TRAPPII protein complex"/>
    <property type="evidence" value="ECO:0007669"/>
    <property type="project" value="InterPro"/>
</dbReference>
<feature type="compositionally biased region" description="Low complexity" evidence="1">
    <location>
        <begin position="115"/>
        <end position="131"/>
    </location>
</feature>
<keyword evidence="2" id="KW-0812">Transmembrane</keyword>
<dbReference type="Proteomes" id="UP000274822">
    <property type="component" value="Unassembled WGS sequence"/>
</dbReference>
<organism evidence="4 5">
    <name type="scientific">Jimgerdemannia flammicorona</name>
    <dbReference type="NCBI Taxonomy" id="994334"/>
    <lineage>
        <taxon>Eukaryota</taxon>
        <taxon>Fungi</taxon>
        <taxon>Fungi incertae sedis</taxon>
        <taxon>Mucoromycota</taxon>
        <taxon>Mucoromycotina</taxon>
        <taxon>Endogonomycetes</taxon>
        <taxon>Endogonales</taxon>
        <taxon>Endogonaceae</taxon>
        <taxon>Jimgerdemannia</taxon>
    </lineage>
</organism>
<dbReference type="InterPro" id="IPR055420">
    <property type="entry name" value="IgD3_Trs65"/>
</dbReference>
<feature type="domain" description="Trafficking protein particle complex II-specific subunit 65 IgD3" evidence="3">
    <location>
        <begin position="545"/>
        <end position="593"/>
    </location>
</feature>
<keyword evidence="5" id="KW-1185">Reference proteome</keyword>
<reference evidence="4 5" key="1">
    <citation type="journal article" date="2018" name="New Phytol.">
        <title>Phylogenomics of Endogonaceae and evolution of mycorrhizas within Mucoromycota.</title>
        <authorList>
            <person name="Chang Y."/>
            <person name="Desiro A."/>
            <person name="Na H."/>
            <person name="Sandor L."/>
            <person name="Lipzen A."/>
            <person name="Clum A."/>
            <person name="Barry K."/>
            <person name="Grigoriev I.V."/>
            <person name="Martin F.M."/>
            <person name="Stajich J.E."/>
            <person name="Smith M.E."/>
            <person name="Bonito G."/>
            <person name="Spatafora J.W."/>
        </authorList>
    </citation>
    <scope>NUCLEOTIDE SEQUENCE [LARGE SCALE GENOMIC DNA]</scope>
    <source>
        <strain evidence="4 5">AD002</strain>
    </source>
</reference>
<dbReference type="PANTHER" id="PTHR28159">
    <property type="entry name" value="TRAFFICKING PROTEIN PARTICLE COMPLEX II-SPECIFIC SUBUNIT 65"/>
    <property type="match status" value="1"/>
</dbReference>